<dbReference type="CDD" id="cd01748">
    <property type="entry name" value="GATase1_IGP_Synthase"/>
    <property type="match status" value="1"/>
</dbReference>
<dbReference type="PANTHER" id="PTHR42701">
    <property type="entry name" value="IMIDAZOLE GLYCEROL PHOSPHATE SYNTHASE SUBUNIT HISH"/>
    <property type="match status" value="1"/>
</dbReference>
<dbReference type="Proteomes" id="UP001596997">
    <property type="component" value="Unassembled WGS sequence"/>
</dbReference>
<evidence type="ECO:0000256" key="2">
    <source>
        <dbReference type="ARBA" id="ARBA00011152"/>
    </source>
</evidence>
<evidence type="ECO:0000256" key="7">
    <source>
        <dbReference type="ARBA" id="ARBA00023239"/>
    </source>
</evidence>
<dbReference type="Gene3D" id="3.40.50.880">
    <property type="match status" value="1"/>
</dbReference>
<keyword evidence="4 10" id="KW-0378">Hydrolase</keyword>
<dbReference type="InterPro" id="IPR017926">
    <property type="entry name" value="GATASE"/>
</dbReference>
<comment type="catalytic activity">
    <reaction evidence="9 10">
        <text>L-glutamine + H2O = L-glutamate + NH4(+)</text>
        <dbReference type="Rhea" id="RHEA:15889"/>
        <dbReference type="ChEBI" id="CHEBI:15377"/>
        <dbReference type="ChEBI" id="CHEBI:28938"/>
        <dbReference type="ChEBI" id="CHEBI:29985"/>
        <dbReference type="ChEBI" id="CHEBI:58359"/>
        <dbReference type="EC" id="3.5.1.2"/>
    </reaction>
</comment>
<feature type="active site" evidence="10">
    <location>
        <position position="208"/>
    </location>
</feature>
<keyword evidence="13" id="KW-1185">Reference proteome</keyword>
<evidence type="ECO:0000256" key="5">
    <source>
        <dbReference type="ARBA" id="ARBA00022962"/>
    </source>
</evidence>
<dbReference type="HAMAP" id="MF_00278">
    <property type="entry name" value="HisH"/>
    <property type="match status" value="1"/>
</dbReference>
<evidence type="ECO:0000256" key="1">
    <source>
        <dbReference type="ARBA" id="ARBA00005091"/>
    </source>
</evidence>
<proteinExistence type="inferred from homology"/>
<keyword evidence="6 10" id="KW-0368">Histidine biosynthesis</keyword>
<evidence type="ECO:0000313" key="13">
    <source>
        <dbReference type="Proteomes" id="UP001596997"/>
    </source>
</evidence>
<comment type="subcellular location">
    <subcellularLocation>
        <location evidence="10">Cytoplasm</location>
    </subcellularLocation>
</comment>
<feature type="active site" description="Nucleophile" evidence="10">
    <location>
        <position position="77"/>
    </location>
</feature>
<evidence type="ECO:0000313" key="12">
    <source>
        <dbReference type="EMBL" id="MFD0964060.1"/>
    </source>
</evidence>
<evidence type="ECO:0000259" key="11">
    <source>
        <dbReference type="Pfam" id="PF00117"/>
    </source>
</evidence>
<dbReference type="EC" id="3.5.1.2" evidence="10"/>
<dbReference type="GO" id="GO:0016829">
    <property type="term" value="F:lyase activity"/>
    <property type="evidence" value="ECO:0007669"/>
    <property type="project" value="UniProtKB-KW"/>
</dbReference>
<dbReference type="InterPro" id="IPR010139">
    <property type="entry name" value="Imidazole-glycPsynth_HisH"/>
</dbReference>
<keyword evidence="5 10" id="KW-0315">Glutamine amidotransferase</keyword>
<dbReference type="InterPro" id="IPR029062">
    <property type="entry name" value="Class_I_gatase-like"/>
</dbReference>
<dbReference type="SUPFAM" id="SSF52317">
    <property type="entry name" value="Class I glutamine amidotransferase-like"/>
    <property type="match status" value="1"/>
</dbReference>
<comment type="subunit">
    <text evidence="2 10">Heterodimer of HisH and HisF.</text>
</comment>
<keyword evidence="7 10" id="KW-0456">Lyase</keyword>
<dbReference type="RefSeq" id="WP_377715407.1">
    <property type="nucleotide sequence ID" value="NZ_JBHTJM010000008.1"/>
</dbReference>
<keyword evidence="10" id="KW-0963">Cytoplasm</keyword>
<dbReference type="EC" id="4.3.2.10" evidence="10"/>
<comment type="function">
    <text evidence="10">IGPS catalyzes the conversion of PRFAR and glutamine to IGP, AICAR and glutamate. The HisH subunit catalyzes the hydrolysis of glutamine to glutamate and ammonia as part of the synthesis of IGP and AICAR. The resulting ammonia molecule is channeled to the active site of HisF.</text>
</comment>
<sequence>MKVSIIDYGAGNIKSIQFAFKRLGVEAKLTSSIEELFSSDRVIFPGVGEASFAMNRLTQNKLDQVIPQLTQPVLGICLGMQLLCNKTEEGNTKGLGVFNTNIKRFSSIAKNDFKKASNNEEVEFTSFKDEQSKLNLDYRVKVPQMGWNTIKNLKTRLFDGVKEDEYMYLVHSYYAENCKEQIASTNYGISYASALNKDNFYGVQFHPEKSGLVGEKILSNFLSL</sequence>
<dbReference type="PIRSF" id="PIRSF000495">
    <property type="entry name" value="Amidotransf_hisH"/>
    <property type="match status" value="1"/>
</dbReference>
<dbReference type="EMBL" id="JBHTJM010000008">
    <property type="protein sequence ID" value="MFD0964060.1"/>
    <property type="molecule type" value="Genomic_DNA"/>
</dbReference>
<feature type="domain" description="Glutamine amidotransferase" evidence="11">
    <location>
        <begin position="5"/>
        <end position="222"/>
    </location>
</feature>
<evidence type="ECO:0000256" key="9">
    <source>
        <dbReference type="ARBA" id="ARBA00049534"/>
    </source>
</evidence>
<evidence type="ECO:0000256" key="6">
    <source>
        <dbReference type="ARBA" id="ARBA00023102"/>
    </source>
</evidence>
<feature type="active site" evidence="10">
    <location>
        <position position="206"/>
    </location>
</feature>
<keyword evidence="3 10" id="KW-0028">Amino-acid biosynthesis</keyword>
<dbReference type="Pfam" id="PF00117">
    <property type="entry name" value="GATase"/>
    <property type="match status" value="1"/>
</dbReference>
<dbReference type="GO" id="GO:0004359">
    <property type="term" value="F:glutaminase activity"/>
    <property type="evidence" value="ECO:0007669"/>
    <property type="project" value="UniProtKB-EC"/>
</dbReference>
<comment type="pathway">
    <text evidence="1 10">Amino-acid biosynthesis; L-histidine biosynthesis; L-histidine from 5-phospho-alpha-D-ribose 1-diphosphate: step 5/9.</text>
</comment>
<dbReference type="PANTHER" id="PTHR42701:SF1">
    <property type="entry name" value="IMIDAZOLE GLYCEROL PHOSPHATE SYNTHASE SUBUNIT HISH"/>
    <property type="match status" value="1"/>
</dbReference>
<reference evidence="13" key="1">
    <citation type="journal article" date="2019" name="Int. J. Syst. Evol. Microbiol.">
        <title>The Global Catalogue of Microorganisms (GCM) 10K type strain sequencing project: providing services to taxonomists for standard genome sequencing and annotation.</title>
        <authorList>
            <consortium name="The Broad Institute Genomics Platform"/>
            <consortium name="The Broad Institute Genome Sequencing Center for Infectious Disease"/>
            <person name="Wu L."/>
            <person name="Ma J."/>
        </authorList>
    </citation>
    <scope>NUCLEOTIDE SEQUENCE [LARGE SCALE GENOMIC DNA]</scope>
    <source>
        <strain evidence="13">CCUG 62114</strain>
    </source>
</reference>
<evidence type="ECO:0000256" key="3">
    <source>
        <dbReference type="ARBA" id="ARBA00022605"/>
    </source>
</evidence>
<evidence type="ECO:0000256" key="4">
    <source>
        <dbReference type="ARBA" id="ARBA00022801"/>
    </source>
</evidence>
<protein>
    <recommendedName>
        <fullName evidence="10">Imidazole glycerol phosphate synthase subunit HisH</fullName>
        <ecNumber evidence="10">4.3.2.10</ecNumber>
    </recommendedName>
    <alternativeName>
        <fullName evidence="10">IGP synthase glutaminase subunit</fullName>
        <ecNumber evidence="10">3.5.1.2</ecNumber>
    </alternativeName>
    <alternativeName>
        <fullName evidence="10">IGP synthase subunit HisH</fullName>
    </alternativeName>
    <alternativeName>
        <fullName evidence="10">ImGP synthase subunit HisH</fullName>
        <shortName evidence="10">IGPS subunit HisH</shortName>
    </alternativeName>
</protein>
<comment type="catalytic activity">
    <reaction evidence="8 10">
        <text>5-[(5-phospho-1-deoxy-D-ribulos-1-ylimino)methylamino]-1-(5-phospho-beta-D-ribosyl)imidazole-4-carboxamide + L-glutamine = D-erythro-1-(imidazol-4-yl)glycerol 3-phosphate + 5-amino-1-(5-phospho-beta-D-ribosyl)imidazole-4-carboxamide + L-glutamate + H(+)</text>
        <dbReference type="Rhea" id="RHEA:24793"/>
        <dbReference type="ChEBI" id="CHEBI:15378"/>
        <dbReference type="ChEBI" id="CHEBI:29985"/>
        <dbReference type="ChEBI" id="CHEBI:58278"/>
        <dbReference type="ChEBI" id="CHEBI:58359"/>
        <dbReference type="ChEBI" id="CHEBI:58475"/>
        <dbReference type="ChEBI" id="CHEBI:58525"/>
        <dbReference type="EC" id="4.3.2.10"/>
    </reaction>
</comment>
<evidence type="ECO:0000256" key="8">
    <source>
        <dbReference type="ARBA" id="ARBA00047838"/>
    </source>
</evidence>
<organism evidence="12 13">
    <name type="scientific">Pseudofulvibacter geojedonensis</name>
    <dbReference type="NCBI Taxonomy" id="1123758"/>
    <lineage>
        <taxon>Bacteria</taxon>
        <taxon>Pseudomonadati</taxon>
        <taxon>Bacteroidota</taxon>
        <taxon>Flavobacteriia</taxon>
        <taxon>Flavobacteriales</taxon>
        <taxon>Flavobacteriaceae</taxon>
        <taxon>Pseudofulvibacter</taxon>
    </lineage>
</organism>
<name>A0ABW3I2H7_9FLAO</name>
<evidence type="ECO:0000256" key="10">
    <source>
        <dbReference type="HAMAP-Rule" id="MF_00278"/>
    </source>
</evidence>
<comment type="caution">
    <text evidence="12">The sequence shown here is derived from an EMBL/GenBank/DDBJ whole genome shotgun (WGS) entry which is preliminary data.</text>
</comment>
<dbReference type="PROSITE" id="PS51273">
    <property type="entry name" value="GATASE_TYPE_1"/>
    <property type="match status" value="1"/>
</dbReference>
<gene>
    <name evidence="10" type="primary">hisH</name>
    <name evidence="12" type="ORF">ACFQ1O_08605</name>
</gene>
<accession>A0ABW3I2H7</accession>